<dbReference type="Proteomes" id="UP000319722">
    <property type="component" value="Unassembled WGS sequence"/>
</dbReference>
<comment type="caution">
    <text evidence="2">The sequence shown here is derived from an EMBL/GenBank/DDBJ whole genome shotgun (WGS) entry which is preliminary data.</text>
</comment>
<dbReference type="Gene3D" id="1.10.30.50">
    <property type="match status" value="1"/>
</dbReference>
<feature type="domain" description="HNH" evidence="1">
    <location>
        <begin position="164"/>
        <end position="216"/>
    </location>
</feature>
<name>A0A561C4X5_9BURK</name>
<organism evidence="2 3">
    <name type="scientific">Variovorax beijingensis</name>
    <dbReference type="NCBI Taxonomy" id="2496117"/>
    <lineage>
        <taxon>Bacteria</taxon>
        <taxon>Pseudomonadati</taxon>
        <taxon>Pseudomonadota</taxon>
        <taxon>Betaproteobacteria</taxon>
        <taxon>Burkholderiales</taxon>
        <taxon>Comamonadaceae</taxon>
        <taxon>Variovorax</taxon>
    </lineage>
</organism>
<keyword evidence="2" id="KW-0540">Nuclease</keyword>
<dbReference type="GO" id="GO:0003676">
    <property type="term" value="F:nucleic acid binding"/>
    <property type="evidence" value="ECO:0007669"/>
    <property type="project" value="InterPro"/>
</dbReference>
<proteinExistence type="predicted"/>
<evidence type="ECO:0000259" key="1">
    <source>
        <dbReference type="Pfam" id="PF01844"/>
    </source>
</evidence>
<evidence type="ECO:0000313" key="2">
    <source>
        <dbReference type="EMBL" id="TWD86060.1"/>
    </source>
</evidence>
<dbReference type="InterPro" id="IPR002711">
    <property type="entry name" value="HNH"/>
</dbReference>
<dbReference type="EMBL" id="VIVL01000004">
    <property type="protein sequence ID" value="TWD86060.1"/>
    <property type="molecule type" value="Genomic_DNA"/>
</dbReference>
<dbReference type="GO" id="GO:0008270">
    <property type="term" value="F:zinc ion binding"/>
    <property type="evidence" value="ECO:0007669"/>
    <property type="project" value="InterPro"/>
</dbReference>
<dbReference type="Pfam" id="PF01844">
    <property type="entry name" value="HNH"/>
    <property type="match status" value="1"/>
</dbReference>
<dbReference type="InterPro" id="IPR003615">
    <property type="entry name" value="HNH_nuc"/>
</dbReference>
<evidence type="ECO:0000313" key="3">
    <source>
        <dbReference type="Proteomes" id="UP000319722"/>
    </source>
</evidence>
<dbReference type="GO" id="GO:0004519">
    <property type="term" value="F:endonuclease activity"/>
    <property type="evidence" value="ECO:0007669"/>
    <property type="project" value="UniProtKB-KW"/>
</dbReference>
<accession>A0A561C4X5</accession>
<keyword evidence="2" id="KW-0378">Hydrolase</keyword>
<dbReference type="AlphaFoldDB" id="A0A561C4X5"/>
<dbReference type="CDD" id="cd00085">
    <property type="entry name" value="HNHc"/>
    <property type="match status" value="1"/>
</dbReference>
<dbReference type="OrthoDB" id="9802901at2"/>
<reference evidence="2 3" key="1">
    <citation type="submission" date="2019-06" db="EMBL/GenBank/DDBJ databases">
        <title>Sorghum-associated microbial communities from plants grown in Nebraska, USA.</title>
        <authorList>
            <person name="Schachtman D."/>
        </authorList>
    </citation>
    <scope>NUCLEOTIDE SEQUENCE [LARGE SCALE GENOMIC DNA]</scope>
    <source>
        <strain evidence="2 3">T529</strain>
    </source>
</reference>
<protein>
    <submittedName>
        <fullName evidence="2">HNH endonuclease</fullName>
    </submittedName>
</protein>
<keyword evidence="2" id="KW-0255">Endonuclease</keyword>
<gene>
    <name evidence="2" type="ORF">FB547_1042</name>
</gene>
<sequence>MPGKQPYTIRGDLPRFRPTSPGEDLWLALRDMYVSDSESAYPTLELVDLPRWLEPPGPFAERHIDVAVTTTAYRLLKTAKRVQKEAALDGEATRSSAGQSLVEDHVWRHMVEHMEFAALDPRPRRVLPYLVYRSLLAGNADIGTQARATTLHEAQDPIDSQVRCYCCGDTLWSPDFETPLREISLDHIWPRTLGGISTPDNLLPICAPCNGAKEDRASWSVFGVVFDHALSERGGHDEERLLGLALHRRAAGALATSEYLTLKEAFVKLGPRTDVELIDEAVDRHFFNFRAHDAEKFSFTE</sequence>